<dbReference type="RefSeq" id="WP_195131821.1">
    <property type="nucleotide sequence ID" value="NZ_JADLQX010000019.1"/>
</dbReference>
<evidence type="ECO:0000256" key="2">
    <source>
        <dbReference type="SAM" id="SignalP"/>
    </source>
</evidence>
<name>A0ABS0CW71_9NOCA</name>
<protein>
    <recommendedName>
        <fullName evidence="5">Lipoprotein</fullName>
    </recommendedName>
</protein>
<evidence type="ECO:0000313" key="3">
    <source>
        <dbReference type="EMBL" id="MBF6300581.1"/>
    </source>
</evidence>
<keyword evidence="4" id="KW-1185">Reference proteome</keyword>
<evidence type="ECO:0000313" key="4">
    <source>
        <dbReference type="Proteomes" id="UP000702209"/>
    </source>
</evidence>
<feature type="compositionally biased region" description="Polar residues" evidence="1">
    <location>
        <begin position="82"/>
        <end position="104"/>
    </location>
</feature>
<proteinExistence type="predicted"/>
<keyword evidence="2" id="KW-0732">Signal</keyword>
<accession>A0ABS0CW71</accession>
<dbReference type="EMBL" id="JADLQX010000019">
    <property type="protein sequence ID" value="MBF6300581.1"/>
    <property type="molecule type" value="Genomic_DNA"/>
</dbReference>
<gene>
    <name evidence="3" type="ORF">IU459_23985</name>
</gene>
<comment type="caution">
    <text evidence="3">The sequence shown here is derived from an EMBL/GenBank/DDBJ whole genome shotgun (WGS) entry which is preliminary data.</text>
</comment>
<organism evidence="3 4">
    <name type="scientific">Nocardia amamiensis</name>
    <dbReference type="NCBI Taxonomy" id="404578"/>
    <lineage>
        <taxon>Bacteria</taxon>
        <taxon>Bacillati</taxon>
        <taxon>Actinomycetota</taxon>
        <taxon>Actinomycetes</taxon>
        <taxon>Mycobacteriales</taxon>
        <taxon>Nocardiaceae</taxon>
        <taxon>Nocardia</taxon>
    </lineage>
</organism>
<dbReference type="Proteomes" id="UP000702209">
    <property type="component" value="Unassembled WGS sequence"/>
</dbReference>
<feature type="chain" id="PRO_5045204264" description="Lipoprotein" evidence="2">
    <location>
        <begin position="27"/>
        <end position="123"/>
    </location>
</feature>
<reference evidence="3 4" key="1">
    <citation type="submission" date="2020-10" db="EMBL/GenBank/DDBJ databases">
        <title>Identification of Nocardia species via Next-generation sequencing and recognition of intraspecies genetic diversity.</title>
        <authorList>
            <person name="Li P."/>
            <person name="Li P."/>
            <person name="Lu B."/>
        </authorList>
    </citation>
    <scope>NUCLEOTIDE SEQUENCE [LARGE SCALE GENOMIC DNA]</scope>
    <source>
        <strain evidence="3 4">BJ06-0157</strain>
    </source>
</reference>
<feature type="region of interest" description="Disordered" evidence="1">
    <location>
        <begin position="30"/>
        <end position="112"/>
    </location>
</feature>
<evidence type="ECO:0008006" key="5">
    <source>
        <dbReference type="Google" id="ProtNLM"/>
    </source>
</evidence>
<evidence type="ECO:0000256" key="1">
    <source>
        <dbReference type="SAM" id="MobiDB-lite"/>
    </source>
</evidence>
<feature type="compositionally biased region" description="Basic and acidic residues" evidence="1">
    <location>
        <begin position="62"/>
        <end position="81"/>
    </location>
</feature>
<feature type="compositionally biased region" description="Basic and acidic residues" evidence="1">
    <location>
        <begin position="33"/>
        <end position="52"/>
    </location>
</feature>
<feature type="signal peptide" evidence="2">
    <location>
        <begin position="1"/>
        <end position="26"/>
    </location>
</feature>
<sequence length="123" mass="13202">MNATITHTARRLLTCAAIIGALTAGAAGIGVADESHGPSDPRNGTGDDHGWTHIDPMGQHHRNSDRLEANAADQARRDYHQRQSQPGPSDTVTGNNNSSTWSRTTRPDGSGYTVCKPQARWCN</sequence>